<evidence type="ECO:0000313" key="3">
    <source>
        <dbReference type="EMBL" id="MCT2401214.1"/>
    </source>
</evidence>
<proteinExistence type="predicted"/>
<dbReference type="PANTHER" id="PTHR48207:SF3">
    <property type="entry name" value="SUCCINATE--HYDROXYMETHYLGLUTARATE COA-TRANSFERASE"/>
    <property type="match status" value="1"/>
</dbReference>
<dbReference type="EMBL" id="JANZXA010000012">
    <property type="protein sequence ID" value="MCT2401214.1"/>
    <property type="molecule type" value="Genomic_DNA"/>
</dbReference>
<feature type="compositionally biased region" description="Basic and acidic residues" evidence="2">
    <location>
        <begin position="380"/>
        <end position="391"/>
    </location>
</feature>
<dbReference type="Pfam" id="PF02515">
    <property type="entry name" value="CoA_transf_3"/>
    <property type="match status" value="1"/>
</dbReference>
<dbReference type="InterPro" id="IPR050483">
    <property type="entry name" value="CoA-transferase_III_domain"/>
</dbReference>
<reference evidence="3" key="1">
    <citation type="submission" date="2022-09" db="EMBL/GenBank/DDBJ databases">
        <title>Novosphingobium sp. Nov., a polycyclic aromatic hydrocarbon-degrading bacterium isolated form mangrove sediments in HongKong.</title>
        <authorList>
            <person name="Hu Z."/>
        </authorList>
    </citation>
    <scope>NUCLEOTIDE SEQUENCE</scope>
    <source>
        <strain evidence="3">HK4-1</strain>
    </source>
</reference>
<name>A0ABT2I8R9_9SPHN</name>
<dbReference type="SUPFAM" id="SSF89796">
    <property type="entry name" value="CoA-transferase family III (CaiB/BaiF)"/>
    <property type="match status" value="1"/>
</dbReference>
<sequence>MIPADRLPEKTTSSLDLLDGIRVIDLTSSVAGPYAGQMLGDLGADVIKVETPGRGDDCRSWGPPFLDGESLWFLSVNRNKRSVAFDIASDEGHETLLGLVAGADVVLVNTTLRIQRKLRIDHATLSAVRPDLVHVSITGFGMSGARADMPCYDLIAEGISSVMDMTGELDGPPQKVGTPAADLLAGEDAALAAIAALFRRTRTGQGAAVDVSLVSSMTRFMAPRLMPHLGSGDAWTRSGGRDSVIAVYQAFDTADDPITLGLGNDAIWKRFWHALGDPETGSDPRFATNAMRREHRPEIVARIADILRTKPSAHWLALFAETRIPSGPINRLDQVGEDADLIEQGFLYSFDRDGTRFPQVGLGIAFDGHSEGATRPPPRLGEHTREVLGKP</sequence>
<evidence type="ECO:0000256" key="1">
    <source>
        <dbReference type="ARBA" id="ARBA00022679"/>
    </source>
</evidence>
<evidence type="ECO:0000256" key="2">
    <source>
        <dbReference type="SAM" id="MobiDB-lite"/>
    </source>
</evidence>
<dbReference type="Proteomes" id="UP001165583">
    <property type="component" value="Unassembled WGS sequence"/>
</dbReference>
<dbReference type="PANTHER" id="PTHR48207">
    <property type="entry name" value="SUCCINATE--HYDROXYMETHYLGLUTARATE COA-TRANSFERASE"/>
    <property type="match status" value="1"/>
</dbReference>
<gene>
    <name evidence="3" type="ORF">NZK81_16820</name>
</gene>
<keyword evidence="1 3" id="KW-0808">Transferase</keyword>
<dbReference type="Gene3D" id="3.40.50.10540">
    <property type="entry name" value="Crotonobetainyl-coa:carnitine coa-transferase, domain 1"/>
    <property type="match status" value="1"/>
</dbReference>
<dbReference type="InterPro" id="IPR044855">
    <property type="entry name" value="CoA-Trfase_III_dom3_sf"/>
</dbReference>
<protein>
    <submittedName>
        <fullName evidence="3">CoA transferase</fullName>
    </submittedName>
</protein>
<dbReference type="GO" id="GO:0016740">
    <property type="term" value="F:transferase activity"/>
    <property type="evidence" value="ECO:0007669"/>
    <property type="project" value="UniProtKB-KW"/>
</dbReference>
<keyword evidence="4" id="KW-1185">Reference proteome</keyword>
<dbReference type="InterPro" id="IPR023606">
    <property type="entry name" value="CoA-Trfase_III_dom_1_sf"/>
</dbReference>
<dbReference type="Gene3D" id="3.30.1540.10">
    <property type="entry name" value="formyl-coa transferase, domain 3"/>
    <property type="match status" value="1"/>
</dbReference>
<organism evidence="3 4">
    <name type="scientific">Novosphingobium mangrovi</name>
    <name type="common">ex Huang et al. 2023</name>
    <dbReference type="NCBI Taxonomy" id="2976432"/>
    <lineage>
        <taxon>Bacteria</taxon>
        <taxon>Pseudomonadati</taxon>
        <taxon>Pseudomonadota</taxon>
        <taxon>Alphaproteobacteria</taxon>
        <taxon>Sphingomonadales</taxon>
        <taxon>Sphingomonadaceae</taxon>
        <taxon>Novosphingobium</taxon>
    </lineage>
</organism>
<evidence type="ECO:0000313" key="4">
    <source>
        <dbReference type="Proteomes" id="UP001165583"/>
    </source>
</evidence>
<accession>A0ABT2I8R9</accession>
<feature type="region of interest" description="Disordered" evidence="2">
    <location>
        <begin position="368"/>
        <end position="391"/>
    </location>
</feature>
<comment type="caution">
    <text evidence="3">The sequence shown here is derived from an EMBL/GenBank/DDBJ whole genome shotgun (WGS) entry which is preliminary data.</text>
</comment>
<dbReference type="InterPro" id="IPR003673">
    <property type="entry name" value="CoA-Trfase_fam_III"/>
</dbReference>